<dbReference type="PROSITE" id="PS50928">
    <property type="entry name" value="ABC_TM1"/>
    <property type="match status" value="1"/>
</dbReference>
<dbReference type="EMBL" id="DF820473">
    <property type="protein sequence ID" value="GAK60555.1"/>
    <property type="molecule type" value="Genomic_DNA"/>
</dbReference>
<evidence type="ECO:0000256" key="7">
    <source>
        <dbReference type="RuleBase" id="RU363032"/>
    </source>
</evidence>
<dbReference type="PANTHER" id="PTHR30193:SF37">
    <property type="entry name" value="INNER MEMBRANE ABC TRANSPORTER PERMEASE PROTEIN YCJO"/>
    <property type="match status" value="1"/>
</dbReference>
<dbReference type="Pfam" id="PF00528">
    <property type="entry name" value="BPD_transp_1"/>
    <property type="match status" value="1"/>
</dbReference>
<organism evidence="9">
    <name type="scientific">Vecturithrix granuli</name>
    <dbReference type="NCBI Taxonomy" id="1499967"/>
    <lineage>
        <taxon>Bacteria</taxon>
        <taxon>Candidatus Moduliflexota</taxon>
        <taxon>Candidatus Vecturitrichia</taxon>
        <taxon>Candidatus Vecturitrichales</taxon>
        <taxon>Candidatus Vecturitrichaceae</taxon>
        <taxon>Candidatus Vecturithrix</taxon>
    </lineage>
</organism>
<evidence type="ECO:0000259" key="8">
    <source>
        <dbReference type="PROSITE" id="PS50928"/>
    </source>
</evidence>
<keyword evidence="6 7" id="KW-0472">Membrane</keyword>
<name>A0A081C7K0_VECG1</name>
<evidence type="ECO:0000256" key="5">
    <source>
        <dbReference type="ARBA" id="ARBA00022989"/>
    </source>
</evidence>
<keyword evidence="9" id="KW-0762">Sugar transport</keyword>
<accession>A0A081C7K0</accession>
<evidence type="ECO:0000256" key="6">
    <source>
        <dbReference type="ARBA" id="ARBA00023136"/>
    </source>
</evidence>
<reference evidence="9" key="1">
    <citation type="journal article" date="2015" name="PeerJ">
        <title>First genomic representation of candidate bacterial phylum KSB3 points to enhanced environmental sensing as a trigger of wastewater bulking.</title>
        <authorList>
            <person name="Sekiguchi Y."/>
            <person name="Ohashi A."/>
            <person name="Parks D.H."/>
            <person name="Yamauchi T."/>
            <person name="Tyson G.W."/>
            <person name="Hugenholtz P."/>
        </authorList>
    </citation>
    <scope>NUCLEOTIDE SEQUENCE [LARGE SCALE GENOMIC DNA]</scope>
</reference>
<dbReference type="SUPFAM" id="SSF161098">
    <property type="entry name" value="MetI-like"/>
    <property type="match status" value="1"/>
</dbReference>
<feature type="transmembrane region" description="Helical" evidence="7">
    <location>
        <begin position="266"/>
        <end position="287"/>
    </location>
</feature>
<evidence type="ECO:0000256" key="4">
    <source>
        <dbReference type="ARBA" id="ARBA00022692"/>
    </source>
</evidence>
<evidence type="ECO:0000313" key="10">
    <source>
        <dbReference type="Proteomes" id="UP000030661"/>
    </source>
</evidence>
<evidence type="ECO:0000256" key="3">
    <source>
        <dbReference type="ARBA" id="ARBA00022475"/>
    </source>
</evidence>
<dbReference type="STRING" id="1499967.U27_00452"/>
<feature type="transmembrane region" description="Helical" evidence="7">
    <location>
        <begin position="229"/>
        <end position="254"/>
    </location>
</feature>
<comment type="subcellular location">
    <subcellularLocation>
        <location evidence="1 7">Cell membrane</location>
        <topology evidence="1 7">Multi-pass membrane protein</topology>
    </subcellularLocation>
</comment>
<feature type="transmembrane region" description="Helical" evidence="7">
    <location>
        <begin position="12"/>
        <end position="38"/>
    </location>
</feature>
<feature type="transmembrane region" description="Helical" evidence="7">
    <location>
        <begin position="202"/>
        <end position="223"/>
    </location>
</feature>
<dbReference type="Proteomes" id="UP000030661">
    <property type="component" value="Unassembled WGS sequence"/>
</dbReference>
<feature type="transmembrane region" description="Helical" evidence="7">
    <location>
        <begin position="156"/>
        <end position="181"/>
    </location>
</feature>
<protein>
    <submittedName>
        <fullName evidence="9">ABC-type sugar transport system, permease component</fullName>
    </submittedName>
</protein>
<keyword evidence="2 7" id="KW-0813">Transport</keyword>
<feature type="domain" description="ABC transmembrane type-1" evidence="8">
    <location>
        <begin position="68"/>
        <end position="283"/>
    </location>
</feature>
<evidence type="ECO:0000256" key="1">
    <source>
        <dbReference type="ARBA" id="ARBA00004651"/>
    </source>
</evidence>
<dbReference type="InterPro" id="IPR051393">
    <property type="entry name" value="ABC_transporter_permease"/>
</dbReference>
<proteinExistence type="inferred from homology"/>
<evidence type="ECO:0000256" key="2">
    <source>
        <dbReference type="ARBA" id="ARBA00022448"/>
    </source>
</evidence>
<dbReference type="GO" id="GO:0005886">
    <property type="term" value="C:plasma membrane"/>
    <property type="evidence" value="ECO:0007669"/>
    <property type="project" value="UniProtKB-SubCell"/>
</dbReference>
<evidence type="ECO:0000313" key="9">
    <source>
        <dbReference type="EMBL" id="GAK60555.1"/>
    </source>
</evidence>
<dbReference type="HOGENOM" id="CLU_016047_0_1_0"/>
<keyword evidence="3" id="KW-1003">Cell membrane</keyword>
<dbReference type="InterPro" id="IPR000515">
    <property type="entry name" value="MetI-like"/>
</dbReference>
<keyword evidence="10" id="KW-1185">Reference proteome</keyword>
<feature type="transmembrane region" description="Helical" evidence="7">
    <location>
        <begin position="103"/>
        <end position="123"/>
    </location>
</feature>
<keyword evidence="4 7" id="KW-0812">Transmembrane</keyword>
<dbReference type="eggNOG" id="COG1175">
    <property type="taxonomic scope" value="Bacteria"/>
</dbReference>
<keyword evidence="5 7" id="KW-1133">Transmembrane helix</keyword>
<dbReference type="PANTHER" id="PTHR30193">
    <property type="entry name" value="ABC TRANSPORTER PERMEASE PROTEIN"/>
    <property type="match status" value="1"/>
</dbReference>
<comment type="similarity">
    <text evidence="7">Belongs to the binding-protein-dependent transport system permease family.</text>
</comment>
<sequence length="295" mass="33270">MTHKNQKKVSYAVLVGPAVLIYAALIIFPILACFLLSFTQWTGFGIPEFVGLQNYLTMFKDSIFLHGLRNNFLVVLISIFGQIPIGFILAYILYREMVKGKAFFTAMIFFPITISEVVVALLWQQVFSPSGLYIALMRVLKNDPRYVLRIFESKTYAIVPILFVILWMYTGIYLIIFLANLQKINPAIIEAAIIDGASEGQILLRVILPSMVNIVFTTIIFAITGSLAGFSLIFAMTGGGPAHYTEVIAIYMYLNTFRYYKYGYGSSVSMVIVFLGVGLISLLQIIFRKLEDKYE</sequence>
<gene>
    <name evidence="9" type="ORF">U27_00452</name>
</gene>
<dbReference type="InterPro" id="IPR035906">
    <property type="entry name" value="MetI-like_sf"/>
</dbReference>
<dbReference type="AlphaFoldDB" id="A0A081C7K0"/>
<dbReference type="Gene3D" id="1.10.3720.10">
    <property type="entry name" value="MetI-like"/>
    <property type="match status" value="1"/>
</dbReference>
<dbReference type="GO" id="GO:0055085">
    <property type="term" value="P:transmembrane transport"/>
    <property type="evidence" value="ECO:0007669"/>
    <property type="project" value="InterPro"/>
</dbReference>
<dbReference type="CDD" id="cd06261">
    <property type="entry name" value="TM_PBP2"/>
    <property type="match status" value="1"/>
</dbReference>
<feature type="transmembrane region" description="Helical" evidence="7">
    <location>
        <begin position="72"/>
        <end position="94"/>
    </location>
</feature>